<feature type="transmembrane region" description="Helical" evidence="1">
    <location>
        <begin position="108"/>
        <end position="125"/>
    </location>
</feature>
<keyword evidence="3" id="KW-1185">Reference proteome</keyword>
<feature type="transmembrane region" description="Helical" evidence="1">
    <location>
        <begin position="140"/>
        <end position="160"/>
    </location>
</feature>
<gene>
    <name evidence="2" type="ORF">AACT_0019</name>
</gene>
<sequence length="183" mass="21971">MKKNILDRYDKTANNEIIIKISTNKFENLYEHFDRSSTFLKKDLSKQLVDYIIESVSEISNEKFIIKFYLEERIEEENILQIEESFDNYFSYLEELEKKKMKEQVKNSLIFMLIGVFFITLSILTETNEELTYRIISEGLMIAGWVSMWEAMATILIKWLPLRKKLKIFKKISFSKIEFDLKE</sequence>
<evidence type="ECO:0000313" key="2">
    <source>
        <dbReference type="EMBL" id="QKE27253.1"/>
    </source>
</evidence>
<evidence type="ECO:0000313" key="3">
    <source>
        <dbReference type="Proteomes" id="UP000503483"/>
    </source>
</evidence>
<keyword evidence="1" id="KW-0472">Membrane</keyword>
<dbReference type="RefSeq" id="WP_172123787.1">
    <property type="nucleotide sequence ID" value="NZ_CP042652.1"/>
</dbReference>
<dbReference type="Proteomes" id="UP000503483">
    <property type="component" value="Chromosome"/>
</dbReference>
<organism evidence="2 3">
    <name type="scientific">Arcobacter acticola</name>
    <dbReference type="NCBI Taxonomy" id="1849015"/>
    <lineage>
        <taxon>Bacteria</taxon>
        <taxon>Pseudomonadati</taxon>
        <taxon>Campylobacterota</taxon>
        <taxon>Epsilonproteobacteria</taxon>
        <taxon>Campylobacterales</taxon>
        <taxon>Arcobacteraceae</taxon>
        <taxon>Arcobacter</taxon>
    </lineage>
</organism>
<dbReference type="EMBL" id="CP042652">
    <property type="protein sequence ID" value="QKE27253.1"/>
    <property type="molecule type" value="Genomic_DNA"/>
</dbReference>
<name>A0A6M8E7X8_9BACT</name>
<reference evidence="2 3" key="1">
    <citation type="submission" date="2019-08" db="EMBL/GenBank/DDBJ databases">
        <title>Complete genome sequence of Arcobacter acticola.</title>
        <authorList>
            <person name="Miller W."/>
        </authorList>
    </citation>
    <scope>NUCLEOTIDE SEQUENCE [LARGE SCALE GENOMIC DNA]</scope>
    <source>
        <strain evidence="2 3">KCTC 52212</strain>
    </source>
</reference>
<dbReference type="AlphaFoldDB" id="A0A6M8E7X8"/>
<dbReference type="KEGG" id="paco:AACT_0019"/>
<keyword evidence="1" id="KW-1133">Transmembrane helix</keyword>
<proteinExistence type="predicted"/>
<evidence type="ECO:0000256" key="1">
    <source>
        <dbReference type="SAM" id="Phobius"/>
    </source>
</evidence>
<accession>A0A6M8E7X8</accession>
<keyword evidence="1" id="KW-0812">Transmembrane</keyword>
<protein>
    <submittedName>
        <fullName evidence="2">Uncharacterized protein</fullName>
    </submittedName>
</protein>